<keyword evidence="12" id="KW-1185">Reference proteome</keyword>
<evidence type="ECO:0000256" key="7">
    <source>
        <dbReference type="ARBA" id="ARBA00022842"/>
    </source>
</evidence>
<evidence type="ECO:0000256" key="6">
    <source>
        <dbReference type="ARBA" id="ARBA00022801"/>
    </source>
</evidence>
<keyword evidence="7 9" id="KW-0460">Magnesium</keyword>
<dbReference type="eggNOG" id="COG1343">
    <property type="taxonomic scope" value="Bacteria"/>
</dbReference>
<dbReference type="GO" id="GO:0051607">
    <property type="term" value="P:defense response to virus"/>
    <property type="evidence" value="ECO:0007669"/>
    <property type="project" value="UniProtKB-UniRule"/>
</dbReference>
<comment type="similarity">
    <text evidence="2 9 10">Belongs to the CRISPR-associated endoribonuclease Cas2 protein family.</text>
</comment>
<comment type="function">
    <text evidence="9">CRISPR (clustered regularly interspaced short palindromic repeat), is an adaptive immune system that provides protection against mobile genetic elements (viruses, transposable elements and conjugative plasmids). CRISPR clusters contain sequences complementary to antecedent mobile elements and target invading nucleic acids. CRISPR clusters are transcribed and processed into CRISPR RNA (crRNA). Functions as a ssRNA-specific endoribonuclease. Involved in the integration of spacer DNA into the CRISPR cassette.</text>
</comment>
<dbReference type="SUPFAM" id="SSF143430">
    <property type="entry name" value="TTP0101/SSO1404-like"/>
    <property type="match status" value="1"/>
</dbReference>
<dbReference type="STRING" id="717231.Flexsi_1347"/>
<dbReference type="GO" id="GO:0043571">
    <property type="term" value="P:maintenance of CRISPR repeat elements"/>
    <property type="evidence" value="ECO:0007669"/>
    <property type="project" value="UniProtKB-UniRule"/>
</dbReference>
<dbReference type="EC" id="3.1.-.-" evidence="9"/>
<evidence type="ECO:0000256" key="1">
    <source>
        <dbReference type="ARBA" id="ARBA00001946"/>
    </source>
</evidence>
<evidence type="ECO:0000313" key="12">
    <source>
        <dbReference type="Proteomes" id="UP000006621"/>
    </source>
</evidence>
<evidence type="ECO:0000256" key="9">
    <source>
        <dbReference type="HAMAP-Rule" id="MF_01471"/>
    </source>
</evidence>
<dbReference type="InterPro" id="IPR019199">
    <property type="entry name" value="Virulence_VapD/CRISPR_Cas2"/>
</dbReference>
<dbReference type="Pfam" id="PF09827">
    <property type="entry name" value="CRISPR_Cas2"/>
    <property type="match status" value="1"/>
</dbReference>
<dbReference type="KEGG" id="fsi:Flexsi_1347"/>
<proteinExistence type="inferred from homology"/>
<comment type="subunit">
    <text evidence="9">Homodimer, forms a heterotetramer with a Cas1 homodimer.</text>
</comment>
<evidence type="ECO:0000313" key="11">
    <source>
        <dbReference type="EMBL" id="AEI14997.1"/>
    </source>
</evidence>
<protein>
    <recommendedName>
        <fullName evidence="9">CRISPR-associated endoribonuclease Cas2</fullName>
        <ecNumber evidence="9">3.1.-.-</ecNumber>
    </recommendedName>
</protein>
<feature type="binding site" evidence="9">
    <location>
        <position position="10"/>
    </location>
    <ligand>
        <name>Mg(2+)</name>
        <dbReference type="ChEBI" id="CHEBI:18420"/>
        <note>catalytic</note>
    </ligand>
</feature>
<dbReference type="HOGENOM" id="CLU_161124_3_0_0"/>
<evidence type="ECO:0000256" key="5">
    <source>
        <dbReference type="ARBA" id="ARBA00022759"/>
    </source>
</evidence>
<reference evidence="11 12" key="1">
    <citation type="journal article" date="2011" name="Stand. Genomic Sci.">
        <title>Genome sequence of the moderately thermophilic halophile Flexistipes sinusarabici strain (MAS10).</title>
        <authorList>
            <person name="Lapidus A."/>
            <person name="Chertkov O."/>
            <person name="Nolan M."/>
            <person name="Lucas S."/>
            <person name="Hammon N."/>
            <person name="Deshpande S."/>
            <person name="Cheng J.F."/>
            <person name="Tapia R."/>
            <person name="Han C."/>
            <person name="Goodwin L."/>
            <person name="Pitluck S."/>
            <person name="Liolios K."/>
            <person name="Pagani I."/>
            <person name="Ivanova N."/>
            <person name="Huntemann M."/>
            <person name="Mavromatis K."/>
            <person name="Mikhailova N."/>
            <person name="Pati A."/>
            <person name="Chen A."/>
            <person name="Palaniappan K."/>
            <person name="Land M."/>
            <person name="Hauser L."/>
            <person name="Brambilla E.M."/>
            <person name="Rohde M."/>
            <person name="Abt B."/>
            <person name="Spring S."/>
            <person name="Goker M."/>
            <person name="Bristow J."/>
            <person name="Eisen J.A."/>
            <person name="Markowitz V."/>
            <person name="Hugenholtz P."/>
            <person name="Kyrpides N.C."/>
            <person name="Klenk H.P."/>
            <person name="Woyke T."/>
        </authorList>
    </citation>
    <scope>NUCLEOTIDE SEQUENCE [LARGE SCALE GENOMIC DNA]</scope>
    <source>
        <strain evidence="12">DSM 4947 / MAS 10</strain>
    </source>
</reference>
<dbReference type="NCBIfam" id="TIGR01573">
    <property type="entry name" value="cas2"/>
    <property type="match status" value="1"/>
</dbReference>
<dbReference type="InterPro" id="IPR021127">
    <property type="entry name" value="CRISPR_associated_Cas2"/>
</dbReference>
<gene>
    <name evidence="9" type="primary">cas2</name>
    <name evidence="11" type="ordered locus">Flexsi_1347</name>
</gene>
<accession>F8E7L0</accession>
<dbReference type="AlphaFoldDB" id="F8E7L0"/>
<evidence type="ECO:0000256" key="2">
    <source>
        <dbReference type="ARBA" id="ARBA00009959"/>
    </source>
</evidence>
<dbReference type="Gene3D" id="3.30.70.240">
    <property type="match status" value="1"/>
</dbReference>
<dbReference type="GO" id="GO:0016787">
    <property type="term" value="F:hydrolase activity"/>
    <property type="evidence" value="ECO:0007669"/>
    <property type="project" value="UniProtKB-KW"/>
</dbReference>
<reference evidence="12" key="2">
    <citation type="submission" date="2011-06" db="EMBL/GenBank/DDBJ databases">
        <title>The complete genome of Flexistipes sinusarabici DSM 4947.</title>
        <authorList>
            <person name="Lucas S."/>
            <person name="Han J."/>
            <person name="Lapidus A."/>
            <person name="Bruce D."/>
            <person name="Goodwin L."/>
            <person name="Pitluck S."/>
            <person name="Peters L."/>
            <person name="Kyrpides N."/>
            <person name="Mavromatis K."/>
            <person name="Ivanova N."/>
            <person name="Mikhailova N."/>
            <person name="Chertkov O."/>
            <person name="Detter J.C."/>
            <person name="Tapia R."/>
            <person name="Han C."/>
            <person name="Land M."/>
            <person name="Hauser L."/>
            <person name="Markowitz V."/>
            <person name="Cheng J.-F."/>
            <person name="Hugenholtz P."/>
            <person name="Woyke T."/>
            <person name="Wu D."/>
            <person name="Spring S."/>
            <person name="Schroeder M."/>
            <person name="Brambilla E."/>
            <person name="Klenk H.-P."/>
            <person name="Eisen J.A."/>
        </authorList>
    </citation>
    <scope>NUCLEOTIDE SEQUENCE [LARGE SCALE GENOMIC DNA]</scope>
    <source>
        <strain evidence="12">DSM 4947 / MAS 10</strain>
    </source>
</reference>
<sequence>MKKHYVICYDISDDRKRNKIDQLLKNKGVRVQKSVFECIITEAEFLRLKDRLVKYIDFDTDSIRYYFLCKHCVQMIETAGNTPTHEEKDLTII</sequence>
<comment type="cofactor">
    <cofactor evidence="1 9">
        <name>Mg(2+)</name>
        <dbReference type="ChEBI" id="CHEBI:18420"/>
    </cofactor>
</comment>
<organism evidence="11 12">
    <name type="scientific">Flexistipes sinusarabici (strain ATCC 49648 / DSM 4947 / MAS 10)</name>
    <dbReference type="NCBI Taxonomy" id="717231"/>
    <lineage>
        <taxon>Bacteria</taxon>
        <taxon>Pseudomonadati</taxon>
        <taxon>Deferribacterota</taxon>
        <taxon>Deferribacteres</taxon>
        <taxon>Deferribacterales</taxon>
        <taxon>Flexistipitaceae</taxon>
        <taxon>Flexistipes</taxon>
    </lineage>
</organism>
<evidence type="ECO:0000256" key="3">
    <source>
        <dbReference type="ARBA" id="ARBA00022722"/>
    </source>
</evidence>
<dbReference type="PANTHER" id="PTHR34405">
    <property type="entry name" value="CRISPR-ASSOCIATED ENDORIBONUCLEASE CAS2"/>
    <property type="match status" value="1"/>
</dbReference>
<dbReference type="CDD" id="cd09725">
    <property type="entry name" value="Cas2_I_II_III"/>
    <property type="match status" value="1"/>
</dbReference>
<evidence type="ECO:0000256" key="8">
    <source>
        <dbReference type="ARBA" id="ARBA00023118"/>
    </source>
</evidence>
<evidence type="ECO:0000256" key="10">
    <source>
        <dbReference type="PIRNR" id="PIRNR032582"/>
    </source>
</evidence>
<keyword evidence="6 9" id="KW-0378">Hydrolase</keyword>
<dbReference type="RefSeq" id="WP_013886480.1">
    <property type="nucleotide sequence ID" value="NC_015672.1"/>
</dbReference>
<dbReference type="OrthoDB" id="9798176at2"/>
<dbReference type="GO" id="GO:0046872">
    <property type="term" value="F:metal ion binding"/>
    <property type="evidence" value="ECO:0007669"/>
    <property type="project" value="UniProtKB-UniRule"/>
</dbReference>
<dbReference type="GO" id="GO:0004521">
    <property type="term" value="F:RNA endonuclease activity"/>
    <property type="evidence" value="ECO:0007669"/>
    <property type="project" value="UniProtKB-UniRule"/>
</dbReference>
<dbReference type="PIRSF" id="PIRSF032582">
    <property type="entry name" value="Cas2"/>
    <property type="match status" value="1"/>
</dbReference>
<keyword evidence="5 9" id="KW-0255">Endonuclease</keyword>
<dbReference type="HAMAP" id="MF_01471">
    <property type="entry name" value="Cas2"/>
    <property type="match status" value="1"/>
</dbReference>
<name>F8E7L0_FLESM</name>
<keyword evidence="4 9" id="KW-0479">Metal-binding</keyword>
<dbReference type="Proteomes" id="UP000006621">
    <property type="component" value="Chromosome"/>
</dbReference>
<dbReference type="PANTHER" id="PTHR34405:SF3">
    <property type="entry name" value="CRISPR-ASSOCIATED ENDORIBONUCLEASE CAS2 3"/>
    <property type="match status" value="1"/>
</dbReference>
<keyword evidence="3 9" id="KW-0540">Nuclease</keyword>
<keyword evidence="8 9" id="KW-0051">Antiviral defense</keyword>
<dbReference type="EMBL" id="CP002858">
    <property type="protein sequence ID" value="AEI14997.1"/>
    <property type="molecule type" value="Genomic_DNA"/>
</dbReference>
<evidence type="ECO:0000256" key="4">
    <source>
        <dbReference type="ARBA" id="ARBA00022723"/>
    </source>
</evidence>